<dbReference type="GeneID" id="23859008"/>
<dbReference type="PROSITE" id="PS51194">
    <property type="entry name" value="HELICASE_CTER"/>
    <property type="match status" value="1"/>
</dbReference>
<comment type="similarity">
    <text evidence="6">Belongs to the DEAD box helicase family.</text>
</comment>
<feature type="compositionally biased region" description="Polar residues" evidence="7">
    <location>
        <begin position="122"/>
        <end position="132"/>
    </location>
</feature>
<name>C9ZKU1_TRYB9</name>
<evidence type="ECO:0000259" key="9">
    <source>
        <dbReference type="PROSITE" id="PS51192"/>
    </source>
</evidence>
<evidence type="ECO:0000256" key="2">
    <source>
        <dbReference type="ARBA" id="ARBA00022801"/>
    </source>
</evidence>
<keyword evidence="5 6" id="KW-0694">RNA-binding</keyword>
<dbReference type="GO" id="GO:0016887">
    <property type="term" value="F:ATP hydrolysis activity"/>
    <property type="evidence" value="ECO:0007669"/>
    <property type="project" value="RHEA"/>
</dbReference>
<dbReference type="PANTHER" id="PTHR24031">
    <property type="entry name" value="RNA HELICASE"/>
    <property type="match status" value="1"/>
</dbReference>
<evidence type="ECO:0000256" key="1">
    <source>
        <dbReference type="ARBA" id="ARBA00022741"/>
    </source>
</evidence>
<dbReference type="CDD" id="cd18787">
    <property type="entry name" value="SF2_C_DEAD"/>
    <property type="match status" value="1"/>
</dbReference>
<evidence type="ECO:0000256" key="5">
    <source>
        <dbReference type="ARBA" id="ARBA00022884"/>
    </source>
</evidence>
<organism evidence="11 12">
    <name type="scientific">Trypanosoma brucei gambiense (strain MHOM/CI/86/DAL972)</name>
    <dbReference type="NCBI Taxonomy" id="679716"/>
    <lineage>
        <taxon>Eukaryota</taxon>
        <taxon>Discoba</taxon>
        <taxon>Euglenozoa</taxon>
        <taxon>Kinetoplastea</taxon>
        <taxon>Metakinetoplastina</taxon>
        <taxon>Trypanosomatida</taxon>
        <taxon>Trypanosomatidae</taxon>
        <taxon>Trypanosoma</taxon>
    </lineage>
</organism>
<dbReference type="KEGG" id="tbg:TbgDal_III230"/>
<dbReference type="GO" id="GO:0005524">
    <property type="term" value="F:ATP binding"/>
    <property type="evidence" value="ECO:0007669"/>
    <property type="project" value="UniProtKB-UniRule"/>
</dbReference>
<dbReference type="PROSITE" id="PS51192">
    <property type="entry name" value="HELICASE_ATP_BIND_1"/>
    <property type="match status" value="1"/>
</dbReference>
<dbReference type="Proteomes" id="UP000002316">
    <property type="component" value="Chromosome 3"/>
</dbReference>
<dbReference type="CDD" id="cd17949">
    <property type="entry name" value="DEADc_DDX31"/>
    <property type="match status" value="1"/>
</dbReference>
<dbReference type="Pfam" id="PF00271">
    <property type="entry name" value="Helicase_C"/>
    <property type="match status" value="1"/>
</dbReference>
<dbReference type="GO" id="GO:0003723">
    <property type="term" value="F:RNA binding"/>
    <property type="evidence" value="ECO:0007669"/>
    <property type="project" value="UniProtKB-UniRule"/>
</dbReference>
<keyword evidence="4 6" id="KW-0067">ATP-binding</keyword>
<keyword evidence="8" id="KW-1133">Transmembrane helix</keyword>
<comment type="catalytic activity">
    <reaction evidence="6">
        <text>ATP + H2O = ADP + phosphate + H(+)</text>
        <dbReference type="Rhea" id="RHEA:13065"/>
        <dbReference type="ChEBI" id="CHEBI:15377"/>
        <dbReference type="ChEBI" id="CHEBI:15378"/>
        <dbReference type="ChEBI" id="CHEBI:30616"/>
        <dbReference type="ChEBI" id="CHEBI:43474"/>
        <dbReference type="ChEBI" id="CHEBI:456216"/>
        <dbReference type="EC" id="3.6.4.13"/>
    </reaction>
</comment>
<evidence type="ECO:0000313" key="11">
    <source>
        <dbReference type="EMBL" id="CBH09684.1"/>
    </source>
</evidence>
<proteinExistence type="inferred from homology"/>
<feature type="transmembrane region" description="Helical" evidence="8">
    <location>
        <begin position="5"/>
        <end position="24"/>
    </location>
</feature>
<gene>
    <name evidence="11" type="ORF">TbgDal_III230</name>
</gene>
<dbReference type="EC" id="3.6.4.13" evidence="6"/>
<feature type="compositionally biased region" description="Acidic residues" evidence="7">
    <location>
        <begin position="536"/>
        <end position="550"/>
    </location>
</feature>
<evidence type="ECO:0000256" key="4">
    <source>
        <dbReference type="ARBA" id="ARBA00022840"/>
    </source>
</evidence>
<comment type="function">
    <text evidence="6">RNA helicase.</text>
</comment>
<feature type="domain" description="Helicase ATP-binding" evidence="9">
    <location>
        <begin position="231"/>
        <end position="426"/>
    </location>
</feature>
<protein>
    <recommendedName>
        <fullName evidence="6">ATP-dependent RNA helicase</fullName>
        <ecNumber evidence="6">3.6.4.13</ecNumber>
    </recommendedName>
</protein>
<dbReference type="InterPro" id="IPR000629">
    <property type="entry name" value="RNA-helicase_DEAD-box_CS"/>
</dbReference>
<feature type="domain" description="Helicase C-terminal" evidence="10">
    <location>
        <begin position="516"/>
        <end position="681"/>
    </location>
</feature>
<comment type="domain">
    <text evidence="6">The Q motif is unique to and characteristic of the DEAD box family of RNA helicases and controls ATP binding and hydrolysis.</text>
</comment>
<evidence type="ECO:0000256" key="3">
    <source>
        <dbReference type="ARBA" id="ARBA00022806"/>
    </source>
</evidence>
<dbReference type="AlphaFoldDB" id="C9ZKU1"/>
<dbReference type="SMART" id="SM01178">
    <property type="entry name" value="DUF4217"/>
    <property type="match status" value="1"/>
</dbReference>
<dbReference type="PROSITE" id="PS00039">
    <property type="entry name" value="DEAD_ATP_HELICASE"/>
    <property type="match status" value="1"/>
</dbReference>
<reference evidence="12" key="1">
    <citation type="journal article" date="2010" name="PLoS Negl. Trop. Dis.">
        <title>The genome sequence of Trypanosoma brucei gambiense, causative agent of chronic human african trypanosomiasis.</title>
        <authorList>
            <person name="Jackson A.P."/>
            <person name="Sanders M."/>
            <person name="Berry A."/>
            <person name="McQuillan J."/>
            <person name="Aslett M.A."/>
            <person name="Quail M.A."/>
            <person name="Chukualim B."/>
            <person name="Capewell P."/>
            <person name="MacLeod A."/>
            <person name="Melville S.E."/>
            <person name="Gibson W."/>
            <person name="Barry J.D."/>
            <person name="Berriman M."/>
            <person name="Hertz-Fowler C."/>
        </authorList>
    </citation>
    <scope>NUCLEOTIDE SEQUENCE [LARGE SCALE GENOMIC DNA]</scope>
    <source>
        <strain evidence="12">MHOM/CI/86/DAL972</strain>
    </source>
</reference>
<dbReference type="InterPro" id="IPR025313">
    <property type="entry name" value="SPB4-like_CTE"/>
</dbReference>
<dbReference type="Pfam" id="PF13959">
    <property type="entry name" value="CTE_SPB4"/>
    <property type="match status" value="1"/>
</dbReference>
<dbReference type="InterPro" id="IPR014001">
    <property type="entry name" value="Helicase_ATP-bd"/>
</dbReference>
<evidence type="ECO:0000256" key="6">
    <source>
        <dbReference type="RuleBase" id="RU365068"/>
    </source>
</evidence>
<dbReference type="InterPro" id="IPR011545">
    <property type="entry name" value="DEAD/DEAH_box_helicase_dom"/>
</dbReference>
<dbReference type="OrthoDB" id="422663at2759"/>
<dbReference type="GO" id="GO:0003724">
    <property type="term" value="F:RNA helicase activity"/>
    <property type="evidence" value="ECO:0007669"/>
    <property type="project" value="UniProtKB-EC"/>
</dbReference>
<sequence length="888" mass="99696">MRLPIIVQFITFHHLLAFFFYYFLSPPPPPPPPPPLFTILKTEETKGVCRGKVKEKETVKAEKKIFMSLAGSERAHLCVHGLTENDEQDALRHLLSATGSSQLTDISDEVVVKGAAKRKNQAATQYANSSESIKGKKTQHSSEVQQQKPDGGTVGRVKKSSDVPVKRTASKVVPVPKEVEAESVAFQADSVSHEAESLPPIAELVHKKLIRPLTEVLCINSLTRIQKLSWMPMVDKTRDVLVRSETGSGKTLAYALPLLHQLLCDCDTRPLKRDVGSVIIVLCPVRELVVQVSDVLTILTRCALFLTVGGIHGGENRHKEKARLRKGITILATTPGRLLDHLKATSSFRVEELQTIVLDEADRLLDMGFEKTIREVMDLLVAKKRDAHQTGGGDAQSSFKRVLVSATITAAVERLSHFALRDNIVRVGETEDTFSIPSSLRQHYVLVPTKHRLATLISFLRSQLDAGAQRLIVFVSTADSAEFHYYLLSRLKSPFRGKTNSGRSAGAPQKNSNRYSLKKRIGEANRHIHEGRDEDVVTFDDDSDDEDPTEVNELSEKNAVLDVNIFKLHGNMSQVDRASVFHAFKHMDSSVQPSKKGILFCTDVAARGLDMPNVDWIVHYDPPTDAPCYIHRIGRTARIGNTGDSMLFLMPHEEGYASYLSNFLAKETKLGSMAKGANAESGIIEERKYESFLFYLTKLDPKANHMWAQSTATLERAICRLVMKRHSNEENVNDESTGRTDDITRLALFAYQSYIRAYAGHSRELKRLFFNSDALHLGHVAQNFGIDKRPSEVRSQLQGLIKEDRKVARETTSVVLDDGSERPRKVLRTEVPHDDRYRSTVVQNNAKLRGIGMKTKRNWRVQHINTSNLLNSMPKSWEMMMRRNIFFL</sequence>
<dbReference type="Gene3D" id="3.40.50.300">
    <property type="entry name" value="P-loop containing nucleotide triphosphate hydrolases"/>
    <property type="match status" value="2"/>
</dbReference>
<keyword evidence="2 6" id="KW-0378">Hydrolase</keyword>
<evidence type="ECO:0000313" key="12">
    <source>
        <dbReference type="Proteomes" id="UP000002316"/>
    </source>
</evidence>
<dbReference type="SUPFAM" id="SSF52540">
    <property type="entry name" value="P-loop containing nucleoside triphosphate hydrolases"/>
    <property type="match status" value="1"/>
</dbReference>
<evidence type="ECO:0000259" key="10">
    <source>
        <dbReference type="PROSITE" id="PS51194"/>
    </source>
</evidence>
<feature type="region of interest" description="Disordered" evidence="7">
    <location>
        <begin position="532"/>
        <end position="552"/>
    </location>
</feature>
<accession>C9ZKU1</accession>
<keyword evidence="1 6" id="KW-0547">Nucleotide-binding</keyword>
<keyword evidence="8" id="KW-0472">Membrane</keyword>
<dbReference type="VEuPathDB" id="TriTrypDB:Tbg972.3.230"/>
<dbReference type="EMBL" id="FN554966">
    <property type="protein sequence ID" value="CBH09684.1"/>
    <property type="molecule type" value="Genomic_DNA"/>
</dbReference>
<dbReference type="InterPro" id="IPR001650">
    <property type="entry name" value="Helicase_C-like"/>
</dbReference>
<dbReference type="InterPro" id="IPR027417">
    <property type="entry name" value="P-loop_NTPase"/>
</dbReference>
<keyword evidence="3 6" id="KW-0347">Helicase</keyword>
<evidence type="ECO:0000256" key="7">
    <source>
        <dbReference type="SAM" id="MobiDB-lite"/>
    </source>
</evidence>
<keyword evidence="8" id="KW-0812">Transmembrane</keyword>
<dbReference type="SMART" id="SM00487">
    <property type="entry name" value="DEXDc"/>
    <property type="match status" value="1"/>
</dbReference>
<evidence type="ECO:0000256" key="8">
    <source>
        <dbReference type="SAM" id="Phobius"/>
    </source>
</evidence>
<feature type="region of interest" description="Disordered" evidence="7">
    <location>
        <begin position="122"/>
        <end position="162"/>
    </location>
</feature>
<dbReference type="Pfam" id="PF00270">
    <property type="entry name" value="DEAD"/>
    <property type="match status" value="1"/>
</dbReference>
<dbReference type="SMART" id="SM00490">
    <property type="entry name" value="HELICc"/>
    <property type="match status" value="1"/>
</dbReference>
<dbReference type="RefSeq" id="XP_011771977.1">
    <property type="nucleotide sequence ID" value="XM_011773675.1"/>
</dbReference>